<dbReference type="PROSITE" id="PS51202">
    <property type="entry name" value="RCK_C"/>
    <property type="match status" value="1"/>
</dbReference>
<dbReference type="Pfam" id="PF02080">
    <property type="entry name" value="TrkA_C"/>
    <property type="match status" value="1"/>
</dbReference>
<feature type="non-terminal residue" evidence="8">
    <location>
        <position position="245"/>
    </location>
</feature>
<dbReference type="PANTHER" id="PTHR43833:SF5">
    <property type="entry name" value="TRK SYSTEM POTASSIUM UPTAKE PROTEIN TRKA"/>
    <property type="match status" value="1"/>
</dbReference>
<keyword evidence="2" id="KW-0633">Potassium transport</keyword>
<evidence type="ECO:0000259" key="7">
    <source>
        <dbReference type="PROSITE" id="PS51202"/>
    </source>
</evidence>
<dbReference type="AlphaFoldDB" id="A0A382W921"/>
<feature type="domain" description="RCK C-terminal" evidence="7">
    <location>
        <begin position="144"/>
        <end position="228"/>
    </location>
</feature>
<dbReference type="GO" id="GO:0005886">
    <property type="term" value="C:plasma membrane"/>
    <property type="evidence" value="ECO:0007669"/>
    <property type="project" value="InterPro"/>
</dbReference>
<name>A0A382W921_9ZZZZ</name>
<dbReference type="SUPFAM" id="SSF51735">
    <property type="entry name" value="NAD(P)-binding Rossmann-fold domains"/>
    <property type="match status" value="1"/>
</dbReference>
<feature type="non-terminal residue" evidence="8">
    <location>
        <position position="1"/>
    </location>
</feature>
<organism evidence="8">
    <name type="scientific">marine metagenome</name>
    <dbReference type="NCBI Taxonomy" id="408172"/>
    <lineage>
        <taxon>unclassified sequences</taxon>
        <taxon>metagenomes</taxon>
        <taxon>ecological metagenomes</taxon>
    </lineage>
</organism>
<dbReference type="Gene3D" id="3.30.70.1450">
    <property type="entry name" value="Regulator of K+ conductance, C-terminal domain"/>
    <property type="match status" value="1"/>
</dbReference>
<evidence type="ECO:0000256" key="1">
    <source>
        <dbReference type="ARBA" id="ARBA00022448"/>
    </source>
</evidence>
<accession>A0A382W921</accession>
<dbReference type="PROSITE" id="PS51201">
    <property type="entry name" value="RCK_N"/>
    <property type="match status" value="1"/>
</dbReference>
<evidence type="ECO:0000313" key="8">
    <source>
        <dbReference type="EMBL" id="SVD55356.1"/>
    </source>
</evidence>
<dbReference type="Gene3D" id="3.40.50.720">
    <property type="entry name" value="NAD(P)-binding Rossmann-like Domain"/>
    <property type="match status" value="1"/>
</dbReference>
<dbReference type="NCBIfam" id="NF007031">
    <property type="entry name" value="PRK09496.1-2"/>
    <property type="match status" value="1"/>
</dbReference>
<dbReference type="InterPro" id="IPR050721">
    <property type="entry name" value="Trk_Ktr_HKT_K-transport"/>
</dbReference>
<keyword evidence="3" id="KW-0630">Potassium</keyword>
<dbReference type="InterPro" id="IPR036291">
    <property type="entry name" value="NAD(P)-bd_dom_sf"/>
</dbReference>
<dbReference type="InterPro" id="IPR003148">
    <property type="entry name" value="RCK_N"/>
</dbReference>
<dbReference type="PRINTS" id="PR00335">
    <property type="entry name" value="KUPTAKETRKA"/>
</dbReference>
<keyword evidence="4" id="KW-0520">NAD</keyword>
<evidence type="ECO:0000256" key="4">
    <source>
        <dbReference type="ARBA" id="ARBA00023027"/>
    </source>
</evidence>
<dbReference type="EMBL" id="UINC01158038">
    <property type="protein sequence ID" value="SVD55356.1"/>
    <property type="molecule type" value="Genomic_DNA"/>
</dbReference>
<dbReference type="InterPro" id="IPR036721">
    <property type="entry name" value="RCK_C_sf"/>
</dbReference>
<sequence>VKVIVCGAGQVGFDIARQLSAENNDVIVIDHDNERLRKINDSLDVLTLHGFASYPDILHLAGAEATDMLIAVTQVDEINMVSCQVAHTLFNIPIKIARIRHHAYLEPNWRHLFSRDQMPIDVIISPENEVVESIGRLLEAPGATDVIGFSEGAVKLVGVRLNDDCPIVNTPLRQLTELFPDLNITVVYIIREEEHIYPKEMEQLLPKDEIYFVADSNHLKRAMQIFGHEELPAQNIIIIGAGNIG</sequence>
<protein>
    <recommendedName>
        <fullName evidence="9">RCK N-terminal domain-containing protein</fullName>
    </recommendedName>
</protein>
<keyword evidence="5" id="KW-0406">Ion transport</keyword>
<dbReference type="SUPFAM" id="SSF116726">
    <property type="entry name" value="TrkA C-terminal domain-like"/>
    <property type="match status" value="1"/>
</dbReference>
<evidence type="ECO:0000256" key="3">
    <source>
        <dbReference type="ARBA" id="ARBA00022958"/>
    </source>
</evidence>
<evidence type="ECO:0000256" key="5">
    <source>
        <dbReference type="ARBA" id="ARBA00023065"/>
    </source>
</evidence>
<dbReference type="PANTHER" id="PTHR43833">
    <property type="entry name" value="POTASSIUM CHANNEL PROTEIN 2-RELATED-RELATED"/>
    <property type="match status" value="1"/>
</dbReference>
<keyword evidence="1" id="KW-0813">Transport</keyword>
<evidence type="ECO:0008006" key="9">
    <source>
        <dbReference type="Google" id="ProtNLM"/>
    </source>
</evidence>
<dbReference type="GO" id="GO:0015079">
    <property type="term" value="F:potassium ion transmembrane transporter activity"/>
    <property type="evidence" value="ECO:0007669"/>
    <property type="project" value="InterPro"/>
</dbReference>
<proteinExistence type="predicted"/>
<evidence type="ECO:0000256" key="2">
    <source>
        <dbReference type="ARBA" id="ARBA00022538"/>
    </source>
</evidence>
<dbReference type="InterPro" id="IPR006037">
    <property type="entry name" value="RCK_C"/>
</dbReference>
<reference evidence="8" key="1">
    <citation type="submission" date="2018-05" db="EMBL/GenBank/DDBJ databases">
        <authorList>
            <person name="Lanie J.A."/>
            <person name="Ng W.-L."/>
            <person name="Kazmierczak K.M."/>
            <person name="Andrzejewski T.M."/>
            <person name="Davidsen T.M."/>
            <person name="Wayne K.J."/>
            <person name="Tettelin H."/>
            <person name="Glass J.I."/>
            <person name="Rusch D."/>
            <person name="Podicherti R."/>
            <person name="Tsui H.-C.T."/>
            <person name="Winkler M.E."/>
        </authorList>
    </citation>
    <scope>NUCLEOTIDE SEQUENCE</scope>
</reference>
<dbReference type="InterPro" id="IPR006036">
    <property type="entry name" value="K_uptake_TrkA"/>
</dbReference>
<dbReference type="Pfam" id="PF02254">
    <property type="entry name" value="TrkA_N"/>
    <property type="match status" value="1"/>
</dbReference>
<feature type="domain" description="RCK N-terminal" evidence="6">
    <location>
        <begin position="1"/>
        <end position="124"/>
    </location>
</feature>
<gene>
    <name evidence="8" type="ORF">METZ01_LOCUS408210</name>
</gene>
<evidence type="ECO:0000259" key="6">
    <source>
        <dbReference type="PROSITE" id="PS51201"/>
    </source>
</evidence>